<comment type="caution">
    <text evidence="2">The sequence shown here is derived from an EMBL/GenBank/DDBJ whole genome shotgun (WGS) entry which is preliminary data.</text>
</comment>
<dbReference type="EMBL" id="BONV01000005">
    <property type="protein sequence ID" value="GIG78810.1"/>
    <property type="molecule type" value="Genomic_DNA"/>
</dbReference>
<keyword evidence="3" id="KW-1185">Reference proteome</keyword>
<keyword evidence="1" id="KW-0472">Membrane</keyword>
<keyword evidence="1" id="KW-1133">Transmembrane helix</keyword>
<evidence type="ECO:0000313" key="3">
    <source>
        <dbReference type="Proteomes" id="UP000630097"/>
    </source>
</evidence>
<organism evidence="2 3">
    <name type="scientific">Planotetraspora kaengkrachanensis</name>
    <dbReference type="NCBI Taxonomy" id="575193"/>
    <lineage>
        <taxon>Bacteria</taxon>
        <taxon>Bacillati</taxon>
        <taxon>Actinomycetota</taxon>
        <taxon>Actinomycetes</taxon>
        <taxon>Streptosporangiales</taxon>
        <taxon>Streptosporangiaceae</taxon>
        <taxon>Planotetraspora</taxon>
    </lineage>
</organism>
<gene>
    <name evidence="2" type="ORF">Pka01_19370</name>
</gene>
<dbReference type="AlphaFoldDB" id="A0A8J3M7I9"/>
<dbReference type="Proteomes" id="UP000630097">
    <property type="component" value="Unassembled WGS sequence"/>
</dbReference>
<name>A0A8J3M7I9_9ACTN</name>
<accession>A0A8J3M7I9</accession>
<proteinExistence type="predicted"/>
<protein>
    <submittedName>
        <fullName evidence="2">Uncharacterized protein</fullName>
    </submittedName>
</protein>
<keyword evidence="1" id="KW-0812">Transmembrane</keyword>
<reference evidence="2 3" key="1">
    <citation type="submission" date="2021-01" db="EMBL/GenBank/DDBJ databases">
        <title>Whole genome shotgun sequence of Planotetraspora kaengkrachanensis NBRC 104272.</title>
        <authorList>
            <person name="Komaki H."/>
            <person name="Tamura T."/>
        </authorList>
    </citation>
    <scope>NUCLEOTIDE SEQUENCE [LARGE SCALE GENOMIC DNA]</scope>
    <source>
        <strain evidence="2 3">NBRC 104272</strain>
    </source>
</reference>
<dbReference type="RefSeq" id="WP_203882272.1">
    <property type="nucleotide sequence ID" value="NZ_BAABHH010000007.1"/>
</dbReference>
<evidence type="ECO:0000256" key="1">
    <source>
        <dbReference type="SAM" id="Phobius"/>
    </source>
</evidence>
<sequence>MNRARLQAEVALPGLVIGLLGGAMAGGLTLVAGHSATWALVSALSLAIPLGLLGAGYGMLLGRNLFQPGVFAPAGVYWLVGFPLGRLVQEAVTSQVVFGQVMLSDDLPAFLAFQAVVSLGFAIGFVWLHERLAPQWFMRVADGNPVANELLGRYVAHAEALWRAREQRRAFRRREKGAR</sequence>
<feature type="transmembrane region" description="Helical" evidence="1">
    <location>
        <begin position="35"/>
        <end position="58"/>
    </location>
</feature>
<feature type="transmembrane region" description="Helical" evidence="1">
    <location>
        <begin position="109"/>
        <end position="128"/>
    </location>
</feature>
<evidence type="ECO:0000313" key="2">
    <source>
        <dbReference type="EMBL" id="GIG78810.1"/>
    </source>
</evidence>